<evidence type="ECO:0000313" key="4">
    <source>
        <dbReference type="Proteomes" id="UP000015100"/>
    </source>
</evidence>
<evidence type="ECO:0000256" key="1">
    <source>
        <dbReference type="SAM" id="MobiDB-lite"/>
    </source>
</evidence>
<feature type="compositionally biased region" description="Basic residues" evidence="1">
    <location>
        <begin position="169"/>
        <end position="193"/>
    </location>
</feature>
<proteinExistence type="predicted"/>
<comment type="caution">
    <text evidence="3">The sequence shown here is derived from an EMBL/GenBank/DDBJ whole genome shotgun (WGS) entry which is preliminary data.</text>
</comment>
<dbReference type="HOGENOM" id="CLU_1408711_0_0_1"/>
<organism evidence="3 4">
    <name type="scientific">Dactylellina haptotyla (strain CBS 200.50)</name>
    <name type="common">Nematode-trapping fungus</name>
    <name type="synonym">Monacrosporium haptotylum</name>
    <dbReference type="NCBI Taxonomy" id="1284197"/>
    <lineage>
        <taxon>Eukaryota</taxon>
        <taxon>Fungi</taxon>
        <taxon>Dikarya</taxon>
        <taxon>Ascomycota</taxon>
        <taxon>Pezizomycotina</taxon>
        <taxon>Orbiliomycetes</taxon>
        <taxon>Orbiliales</taxon>
        <taxon>Orbiliaceae</taxon>
        <taxon>Dactylellina</taxon>
    </lineage>
</organism>
<accession>S8A2A8</accession>
<protein>
    <submittedName>
        <fullName evidence="3">Uncharacterized protein</fullName>
    </submittedName>
</protein>
<evidence type="ECO:0000313" key="3">
    <source>
        <dbReference type="EMBL" id="EPS35306.1"/>
    </source>
</evidence>
<sequence length="193" mass="20529">MRFNAAFAVAVLSATATVSAQSTKDHKGRGSRGDHARNTYFATDEPNVKGIPLRESSITASIAKMVSKNILPKLSPGETLTLSEKLTSCSIDTNIDGTYEEKGLKVSGGVLSVPSSLGCSGTSGDIKSICVIQCEGGKKPFYGAFALESAMAKEGSTAAKTADAEPERKLKKREPKKKKKGKKNKKKKKEKQC</sequence>
<dbReference type="Proteomes" id="UP000015100">
    <property type="component" value="Unassembled WGS sequence"/>
</dbReference>
<reference evidence="4" key="2">
    <citation type="submission" date="2013-04" db="EMBL/GenBank/DDBJ databases">
        <title>Genomic mechanisms accounting for the adaptation to parasitism in nematode-trapping fungi.</title>
        <authorList>
            <person name="Ahren D.G."/>
        </authorList>
    </citation>
    <scope>NUCLEOTIDE SEQUENCE [LARGE SCALE GENOMIC DNA]</scope>
    <source>
        <strain evidence="4">CBS 200.50</strain>
    </source>
</reference>
<feature type="signal peptide" evidence="2">
    <location>
        <begin position="1"/>
        <end position="20"/>
    </location>
</feature>
<dbReference type="AlphaFoldDB" id="S8A2A8"/>
<keyword evidence="2" id="KW-0732">Signal</keyword>
<name>S8A2A8_DACHA</name>
<reference evidence="3 4" key="1">
    <citation type="journal article" date="2013" name="PLoS Genet.">
        <title>Genomic mechanisms accounting for the adaptation to parasitism in nematode-trapping fungi.</title>
        <authorList>
            <person name="Meerupati T."/>
            <person name="Andersson K.M."/>
            <person name="Friman E."/>
            <person name="Kumar D."/>
            <person name="Tunlid A."/>
            <person name="Ahren D."/>
        </authorList>
    </citation>
    <scope>NUCLEOTIDE SEQUENCE [LARGE SCALE GENOMIC DNA]</scope>
    <source>
        <strain evidence="3 4">CBS 200.50</strain>
    </source>
</reference>
<feature type="chain" id="PRO_5004547671" evidence="2">
    <location>
        <begin position="21"/>
        <end position="193"/>
    </location>
</feature>
<gene>
    <name evidence="3" type="ORF">H072_11366</name>
</gene>
<evidence type="ECO:0000256" key="2">
    <source>
        <dbReference type="SAM" id="SignalP"/>
    </source>
</evidence>
<dbReference type="EMBL" id="AQGS01001196">
    <property type="protein sequence ID" value="EPS35306.1"/>
    <property type="molecule type" value="Genomic_DNA"/>
</dbReference>
<keyword evidence="4" id="KW-1185">Reference proteome</keyword>
<feature type="region of interest" description="Disordered" evidence="1">
    <location>
        <begin position="156"/>
        <end position="193"/>
    </location>
</feature>